<dbReference type="Proteomes" id="UP000807469">
    <property type="component" value="Unassembled WGS sequence"/>
</dbReference>
<dbReference type="EMBL" id="MU155181">
    <property type="protein sequence ID" value="KAF9481284.1"/>
    <property type="molecule type" value="Genomic_DNA"/>
</dbReference>
<reference evidence="1" key="1">
    <citation type="submission" date="2020-11" db="EMBL/GenBank/DDBJ databases">
        <authorList>
            <consortium name="DOE Joint Genome Institute"/>
            <person name="Ahrendt S."/>
            <person name="Riley R."/>
            <person name="Andreopoulos W."/>
            <person name="Labutti K."/>
            <person name="Pangilinan J."/>
            <person name="Ruiz-Duenas F.J."/>
            <person name="Barrasa J.M."/>
            <person name="Sanchez-Garcia M."/>
            <person name="Camarero S."/>
            <person name="Miyauchi S."/>
            <person name="Serrano A."/>
            <person name="Linde D."/>
            <person name="Babiker R."/>
            <person name="Drula E."/>
            <person name="Ayuso-Fernandez I."/>
            <person name="Pacheco R."/>
            <person name="Padilla G."/>
            <person name="Ferreira P."/>
            <person name="Barriuso J."/>
            <person name="Kellner H."/>
            <person name="Castanera R."/>
            <person name="Alfaro M."/>
            <person name="Ramirez L."/>
            <person name="Pisabarro A.G."/>
            <person name="Kuo A."/>
            <person name="Tritt A."/>
            <person name="Lipzen A."/>
            <person name="He G."/>
            <person name="Yan M."/>
            <person name="Ng V."/>
            <person name="Cullen D."/>
            <person name="Martin F."/>
            <person name="Rosso M.-N."/>
            <person name="Henrissat B."/>
            <person name="Hibbett D."/>
            <person name="Martinez A.T."/>
            <person name="Grigoriev I.V."/>
        </authorList>
    </citation>
    <scope>NUCLEOTIDE SEQUENCE</scope>
    <source>
        <strain evidence="1">CIRM-BRFM 674</strain>
    </source>
</reference>
<dbReference type="InterPro" id="IPR036397">
    <property type="entry name" value="RNaseH_sf"/>
</dbReference>
<protein>
    <submittedName>
        <fullName evidence="1">Uncharacterized protein</fullName>
    </submittedName>
</protein>
<name>A0A9P6D2C3_9AGAR</name>
<dbReference type="PANTHER" id="PTHR35871">
    <property type="entry name" value="EXPRESSED PROTEIN"/>
    <property type="match status" value="1"/>
</dbReference>
<dbReference type="AlphaFoldDB" id="A0A9P6D2C3"/>
<dbReference type="PANTHER" id="PTHR35871:SF1">
    <property type="entry name" value="CXC1-LIKE CYSTEINE CLUSTER ASSOCIATED WITH KDZ TRANSPOSASES DOMAIN-CONTAINING PROTEIN"/>
    <property type="match status" value="1"/>
</dbReference>
<dbReference type="GO" id="GO:0003676">
    <property type="term" value="F:nucleic acid binding"/>
    <property type="evidence" value="ECO:0007669"/>
    <property type="project" value="InterPro"/>
</dbReference>
<dbReference type="OrthoDB" id="10039611at2759"/>
<accession>A0A9P6D2C3</accession>
<comment type="caution">
    <text evidence="1">The sequence shown here is derived from an EMBL/GenBank/DDBJ whole genome shotgun (WGS) entry which is preliminary data.</text>
</comment>
<evidence type="ECO:0000313" key="1">
    <source>
        <dbReference type="EMBL" id="KAF9481284.1"/>
    </source>
</evidence>
<organism evidence="1 2">
    <name type="scientific">Pholiota conissans</name>
    <dbReference type="NCBI Taxonomy" id="109636"/>
    <lineage>
        <taxon>Eukaryota</taxon>
        <taxon>Fungi</taxon>
        <taxon>Dikarya</taxon>
        <taxon>Basidiomycota</taxon>
        <taxon>Agaricomycotina</taxon>
        <taxon>Agaricomycetes</taxon>
        <taxon>Agaricomycetidae</taxon>
        <taxon>Agaricales</taxon>
        <taxon>Agaricineae</taxon>
        <taxon>Strophariaceae</taxon>
        <taxon>Pholiota</taxon>
    </lineage>
</organism>
<gene>
    <name evidence="1" type="ORF">BDN70DRAFT_803826</name>
</gene>
<sequence>MKCLLWCYIDPINGRTWTEASLHVAYTAERGPYFARKLREWTRAFINDRTCLPINVYGTWSRSLLDHEDLAQELNLHLQSVGKYVTANHLMEYMSREDVKNQWNVKRDISYATAKRWMHTLGYRWTFQPSGQYVDGHEREDVVEYRQNVFLPAMEKLQGRIRAWKDGAEEELTDWKEEWPFDEDDGPRPFEKRTVLWFHDESTFYANDRRRVGWVHKDAKAIPRAKGEGASLMVADFISADYGWLRSTLDPENGARVLFKAGENRDGYFDNKCIREQTAVAMDLLEAERPHEQHVFVFDNATTHTKRADDALSARRMPKNVPKEGSNFLVPRHMLDANGKKMYDTDRKPVFEKVRMQNGRFEDGTEQEFYYPEGHERTGTFKGMANILEERGYTGCVGTKGLPAECPKFKCAAGAMACCCRRILYNEPDFVNVPSLLEIECNARGFQVLFLPKFHCELNFIEQCWGYAKTTYRKYPASSREADLDRNVRTALASVPIESMRRFATRSLRFMDAYRKGLDGKQAAWANKKYRGHRILPQGILDELEAVGLGRVNAQQVST</sequence>
<evidence type="ECO:0000313" key="2">
    <source>
        <dbReference type="Proteomes" id="UP000807469"/>
    </source>
</evidence>
<proteinExistence type="predicted"/>
<keyword evidence="2" id="KW-1185">Reference proteome</keyword>
<dbReference type="Gene3D" id="3.30.420.10">
    <property type="entry name" value="Ribonuclease H-like superfamily/Ribonuclease H"/>
    <property type="match status" value="1"/>
</dbReference>